<comment type="caution">
    <text evidence="12">The sequence shown here is derived from an EMBL/GenBank/DDBJ whole genome shotgun (WGS) entry which is preliminary data.</text>
</comment>
<feature type="binding site" evidence="11">
    <location>
        <begin position="362"/>
        <end position="363"/>
    </location>
    <ligand>
        <name>3-amino-2-oxopropyl phosphate</name>
        <dbReference type="ChEBI" id="CHEBI:57279"/>
    </ligand>
</feature>
<dbReference type="GO" id="GO:0004222">
    <property type="term" value="F:metalloendopeptidase activity"/>
    <property type="evidence" value="ECO:0007669"/>
    <property type="project" value="InterPro"/>
</dbReference>
<dbReference type="NCBIfam" id="NF003626">
    <property type="entry name" value="PRK05265.1-4"/>
    <property type="match status" value="1"/>
</dbReference>
<feature type="binding site" evidence="10">
    <location>
        <position position="99"/>
    </location>
    <ligand>
        <name>Zn(2+)</name>
        <dbReference type="ChEBI" id="CHEBI:29105"/>
        <note>catalytic</note>
    </ligand>
</feature>
<dbReference type="Gene3D" id="3.20.20.70">
    <property type="entry name" value="Aldolase class I"/>
    <property type="match status" value="1"/>
</dbReference>
<comment type="cofactor">
    <cofactor evidence="10">
        <name>Zn(2+)</name>
        <dbReference type="ChEBI" id="CHEBI:29105"/>
    </cofactor>
    <text evidence="10">Binds 1 zinc ion.</text>
</comment>
<dbReference type="InterPro" id="IPR036130">
    <property type="entry name" value="Pyridoxine-5'_phos_synth"/>
</dbReference>
<protein>
    <recommendedName>
        <fullName evidence="10 11">Multifunctional fusion protein</fullName>
    </recommendedName>
    <domain>
        <recommendedName>
            <fullName evidence="11">Pyridoxine 5'-phosphate synthase</fullName>
            <shortName evidence="11">PNP synthase</shortName>
            <ecNumber evidence="11">2.6.99.2</ecNumber>
        </recommendedName>
    </domain>
    <domain>
        <recommendedName>
            <fullName evidence="10">Endoribonuclease YbeY</fullName>
            <ecNumber evidence="10">3.1.-.-</ecNumber>
        </recommendedName>
    </domain>
</protein>
<feature type="binding site" evidence="11">
    <location>
        <position position="166"/>
    </location>
    <ligand>
        <name>3-amino-2-oxopropyl phosphate</name>
        <dbReference type="ChEBI" id="CHEBI:57279"/>
    </ligand>
</feature>
<dbReference type="GO" id="GO:0006364">
    <property type="term" value="P:rRNA processing"/>
    <property type="evidence" value="ECO:0007669"/>
    <property type="project" value="UniProtKB-UniRule"/>
</dbReference>
<dbReference type="EMBL" id="DRMH01000014">
    <property type="protein sequence ID" value="HFC97085.1"/>
    <property type="molecule type" value="Genomic_DNA"/>
</dbReference>
<dbReference type="Proteomes" id="UP000886043">
    <property type="component" value="Unassembled WGS sequence"/>
</dbReference>
<feature type="active site" description="Proton acceptor" evidence="11">
    <location>
        <position position="218"/>
    </location>
</feature>
<comment type="pathway">
    <text evidence="11">Cofactor biosynthesis; pyridoxine 5'-phosphate biosynthesis; pyridoxine 5'-phosphate from D-erythrose 4-phosphate: step 5/5.</text>
</comment>
<keyword evidence="2 10" id="KW-0963">Cytoplasm</keyword>
<evidence type="ECO:0000256" key="3">
    <source>
        <dbReference type="ARBA" id="ARBA00022679"/>
    </source>
</evidence>
<keyword evidence="10" id="KW-0690">Ribosome biogenesis</keyword>
<feature type="binding site" evidence="11">
    <location>
        <position position="248"/>
    </location>
    <ligand>
        <name>1-deoxy-D-xylulose 5-phosphate</name>
        <dbReference type="ChEBI" id="CHEBI:57792"/>
    </ligand>
</feature>
<dbReference type="SUPFAM" id="SSF55486">
    <property type="entry name" value="Metalloproteases ('zincins'), catalytic domain"/>
    <property type="match status" value="1"/>
</dbReference>
<dbReference type="Pfam" id="PF02130">
    <property type="entry name" value="YbeY"/>
    <property type="match status" value="1"/>
</dbReference>
<evidence type="ECO:0000256" key="10">
    <source>
        <dbReference type="HAMAP-Rule" id="MF_00009"/>
    </source>
</evidence>
<feature type="active site" description="Proton donor" evidence="11">
    <location>
        <position position="340"/>
    </location>
</feature>
<feature type="binding site" evidence="10">
    <location>
        <position position="103"/>
    </location>
    <ligand>
        <name>Zn(2+)</name>
        <dbReference type="ChEBI" id="CHEBI:29105"/>
        <note>catalytic</note>
    </ligand>
</feature>
<dbReference type="NCBIfam" id="NF003627">
    <property type="entry name" value="PRK05265.1-5"/>
    <property type="match status" value="1"/>
</dbReference>
<keyword evidence="3 11" id="KW-0808">Transferase</keyword>
<keyword evidence="10" id="KW-0698">rRNA processing</keyword>
<comment type="subcellular location">
    <subcellularLocation>
        <location evidence="10">Cytoplasm</location>
    </subcellularLocation>
</comment>
<dbReference type="InterPro" id="IPR004569">
    <property type="entry name" value="PyrdxlP_synth_PdxJ"/>
</dbReference>
<dbReference type="CDD" id="cd00003">
    <property type="entry name" value="PNPsynthase"/>
    <property type="match status" value="1"/>
</dbReference>
<evidence type="ECO:0000313" key="12">
    <source>
        <dbReference type="EMBL" id="HFC97085.1"/>
    </source>
</evidence>
<feature type="binding site" evidence="11">
    <location>
        <begin position="157"/>
        <end position="158"/>
    </location>
    <ligand>
        <name>1-deoxy-D-xylulose 5-phosphate</name>
        <dbReference type="ChEBI" id="CHEBI:57792"/>
    </ligand>
</feature>
<keyword evidence="6 10" id="KW-0255">Endonuclease</keyword>
<keyword evidence="7 10" id="KW-0378">Hydrolase</keyword>
<dbReference type="InterPro" id="IPR002036">
    <property type="entry name" value="YbeY"/>
</dbReference>
<reference evidence="12" key="1">
    <citation type="journal article" date="2020" name="mSystems">
        <title>Genome- and Community-Level Interaction Insights into Carbon Utilization and Element Cycling Functions of Hydrothermarchaeota in Hydrothermal Sediment.</title>
        <authorList>
            <person name="Zhou Z."/>
            <person name="Liu Y."/>
            <person name="Xu W."/>
            <person name="Pan J."/>
            <person name="Luo Z.H."/>
            <person name="Li M."/>
        </authorList>
    </citation>
    <scope>NUCLEOTIDE SEQUENCE [LARGE SCALE GENOMIC DNA]</scope>
    <source>
        <strain evidence="12">HyVt-483</strain>
    </source>
</reference>
<organism evidence="12">
    <name type="scientific">Thermosulfurimonas dismutans</name>
    <dbReference type="NCBI Taxonomy" id="999894"/>
    <lineage>
        <taxon>Bacteria</taxon>
        <taxon>Pseudomonadati</taxon>
        <taxon>Thermodesulfobacteriota</taxon>
        <taxon>Thermodesulfobacteria</taxon>
        <taxon>Thermodesulfobacteriales</taxon>
        <taxon>Thermodesulfobacteriaceae</taxon>
        <taxon>Thermosulfurimonas</taxon>
    </lineage>
</organism>
<feature type="binding site" evidence="11">
    <location>
        <position position="193"/>
    </location>
    <ligand>
        <name>1-deoxy-D-xylulose 5-phosphate</name>
        <dbReference type="ChEBI" id="CHEBI:57792"/>
    </ligand>
</feature>
<feature type="active site" description="Proton acceptor" evidence="11">
    <location>
        <position position="191"/>
    </location>
</feature>
<dbReference type="Gene3D" id="3.40.390.30">
    <property type="entry name" value="Metalloproteases ('zincins'), catalytic domain"/>
    <property type="match status" value="1"/>
</dbReference>
<comment type="function">
    <text evidence="11">Catalyzes the complicated ring closure reaction between the two acyclic compounds 1-deoxy-D-xylulose-5-phosphate (DXP) and 3-amino-2-oxopropyl phosphate (1-amino-acetone-3-phosphate or AAP) to form pyridoxine 5'-phosphate (PNP) and inorganic phosphate.</text>
</comment>
<keyword evidence="8 10" id="KW-0862">Zinc</keyword>
<evidence type="ECO:0000256" key="7">
    <source>
        <dbReference type="ARBA" id="ARBA00022801"/>
    </source>
</evidence>
<evidence type="ECO:0000256" key="9">
    <source>
        <dbReference type="ARBA" id="ARBA00023096"/>
    </source>
</evidence>
<dbReference type="PANTHER" id="PTHR30456:SF0">
    <property type="entry name" value="PYRIDOXINE 5'-PHOSPHATE SYNTHASE"/>
    <property type="match status" value="1"/>
</dbReference>
<dbReference type="InterPro" id="IPR020549">
    <property type="entry name" value="YbeY_CS"/>
</dbReference>
<dbReference type="PANTHER" id="PTHR30456">
    <property type="entry name" value="PYRIDOXINE 5'-PHOSPHATE SYNTHASE"/>
    <property type="match status" value="1"/>
</dbReference>
<dbReference type="EC" id="3.1.-.-" evidence="10"/>
<dbReference type="HAMAP" id="MF_00009">
    <property type="entry name" value="Endoribonucl_YbeY"/>
    <property type="match status" value="1"/>
</dbReference>
<dbReference type="GO" id="GO:0033856">
    <property type="term" value="F:pyridoxine 5'-phosphate synthase activity"/>
    <property type="evidence" value="ECO:0007669"/>
    <property type="project" value="UniProtKB-UniRule"/>
</dbReference>
<evidence type="ECO:0000256" key="6">
    <source>
        <dbReference type="ARBA" id="ARBA00022759"/>
    </source>
</evidence>
<dbReference type="InterPro" id="IPR013785">
    <property type="entry name" value="Aldolase_TIM"/>
</dbReference>
<evidence type="ECO:0000256" key="11">
    <source>
        <dbReference type="HAMAP-Rule" id="MF_00279"/>
    </source>
</evidence>
<evidence type="ECO:0000256" key="2">
    <source>
        <dbReference type="ARBA" id="ARBA00022490"/>
    </source>
</evidence>
<proteinExistence type="inferred from homology"/>
<keyword evidence="9 11" id="KW-0664">Pyridoxine biosynthesis</keyword>
<comment type="similarity">
    <text evidence="1 10">Belongs to the endoribonuclease YbeY family.</text>
</comment>
<evidence type="ECO:0000256" key="1">
    <source>
        <dbReference type="ARBA" id="ARBA00010875"/>
    </source>
</evidence>
<comment type="catalytic activity">
    <reaction evidence="11">
        <text>3-amino-2-oxopropyl phosphate + 1-deoxy-D-xylulose 5-phosphate = pyridoxine 5'-phosphate + phosphate + 2 H2O + H(+)</text>
        <dbReference type="Rhea" id="RHEA:15265"/>
        <dbReference type="ChEBI" id="CHEBI:15377"/>
        <dbReference type="ChEBI" id="CHEBI:15378"/>
        <dbReference type="ChEBI" id="CHEBI:43474"/>
        <dbReference type="ChEBI" id="CHEBI:57279"/>
        <dbReference type="ChEBI" id="CHEBI:57792"/>
        <dbReference type="ChEBI" id="CHEBI:58589"/>
        <dbReference type="EC" id="2.6.99.2"/>
    </reaction>
</comment>
<dbReference type="GO" id="GO:0008615">
    <property type="term" value="P:pyridoxine biosynthetic process"/>
    <property type="evidence" value="ECO:0007669"/>
    <property type="project" value="UniProtKB-UniRule"/>
</dbReference>
<feature type="binding site" evidence="11">
    <location>
        <position position="341"/>
    </location>
    <ligand>
        <name>3-amino-2-oxopropyl phosphate</name>
        <dbReference type="ChEBI" id="CHEBI:57279"/>
    </ligand>
</feature>
<dbReference type="GO" id="GO:0005829">
    <property type="term" value="C:cytosol"/>
    <property type="evidence" value="ECO:0007669"/>
    <property type="project" value="TreeGrafter"/>
</dbReference>
<dbReference type="NCBIfam" id="TIGR00559">
    <property type="entry name" value="pdxJ"/>
    <property type="match status" value="1"/>
</dbReference>
<dbReference type="SUPFAM" id="SSF63892">
    <property type="entry name" value="Pyridoxine 5'-phosphate synthase"/>
    <property type="match status" value="1"/>
</dbReference>
<comment type="similarity">
    <text evidence="11">Belongs to the PNP synthase family.</text>
</comment>
<gene>
    <name evidence="11" type="primary">pdxJ</name>
    <name evidence="10" type="synonym">ybeY</name>
    <name evidence="12" type="ORF">ENJ40_01320</name>
</gene>
<accession>A0A7C3H3H0</accession>
<dbReference type="UniPathway" id="UPA00244">
    <property type="reaction ID" value="UER00313"/>
</dbReference>
<comment type="subunit">
    <text evidence="11">Homooctamer; tetramer of dimers.</text>
</comment>
<feature type="binding site" evidence="10">
    <location>
        <position position="109"/>
    </location>
    <ligand>
        <name>Zn(2+)</name>
        <dbReference type="ChEBI" id="CHEBI:29105"/>
        <note>catalytic</note>
    </ligand>
</feature>
<sequence>MNYHQFLQEGLFRALRLLGLKGRVVNLYLVTDEEIALINREYLGREGPTNVVSFSLWEGQRPASPTHLGEIFISRDTARREAREYGVPLRDYLLSLALHGLLHLLGYEHERGRWAPWLMARKEEELLRRLLGPERRAILNLVRRREYMPAKLAVNVDHVATVREARKVHYPDPIHAAVLAELGGAHGIVVHLRGDRRHIQERDVRLLREIIKTKLILEMAPTEEMLEFALTVKPDQVTLVPERPMEVTTEGGMAVKGRVREVRATVERLKKGGIPKVSIFINPDPAELKSASKTGADVVELHTGHYAEARGAEEREHELSRLEEAARVARDLGFEVHAGHGLSYENIEPVAAIPEIEEFSIGHAIIARAIMVGMREAVREMLSLIEKARG</sequence>
<evidence type="ECO:0000256" key="4">
    <source>
        <dbReference type="ARBA" id="ARBA00022722"/>
    </source>
</evidence>
<dbReference type="EC" id="2.6.99.2" evidence="11"/>
<dbReference type="AlphaFoldDB" id="A0A7C3H3H0"/>
<evidence type="ECO:0000256" key="5">
    <source>
        <dbReference type="ARBA" id="ARBA00022723"/>
    </source>
</evidence>
<name>A0A7C3H3H0_9BACT</name>
<dbReference type="NCBIfam" id="NF003625">
    <property type="entry name" value="PRK05265.1-3"/>
    <property type="match status" value="1"/>
</dbReference>
<comment type="function">
    <text evidence="10">Single strand-specific metallo-endoribonuclease involved in late-stage 70S ribosome quality control and in maturation of the 3' terminus of the 16S rRNA.</text>
</comment>
<dbReference type="HAMAP" id="MF_00279">
    <property type="entry name" value="PdxJ"/>
    <property type="match status" value="1"/>
</dbReference>
<keyword evidence="4 10" id="KW-0540">Nuclease</keyword>
<dbReference type="InterPro" id="IPR023091">
    <property type="entry name" value="MetalPrtase_cat_dom_sf_prd"/>
</dbReference>
<dbReference type="GO" id="GO:0004521">
    <property type="term" value="F:RNA endonuclease activity"/>
    <property type="evidence" value="ECO:0007669"/>
    <property type="project" value="UniProtKB-UniRule"/>
</dbReference>
<feature type="binding site" evidence="11">
    <location>
        <position position="155"/>
    </location>
    <ligand>
        <name>3-amino-2-oxopropyl phosphate</name>
        <dbReference type="ChEBI" id="CHEBI:57279"/>
    </ligand>
</feature>
<dbReference type="Pfam" id="PF03740">
    <property type="entry name" value="PdxJ"/>
    <property type="match status" value="1"/>
</dbReference>
<dbReference type="NCBIfam" id="TIGR00043">
    <property type="entry name" value="rRNA maturation RNase YbeY"/>
    <property type="match status" value="1"/>
</dbReference>
<dbReference type="GO" id="GO:0008270">
    <property type="term" value="F:zinc ion binding"/>
    <property type="evidence" value="ECO:0007669"/>
    <property type="project" value="UniProtKB-UniRule"/>
</dbReference>
<feature type="binding site" evidence="11">
    <location>
        <position position="198"/>
    </location>
    <ligand>
        <name>1-deoxy-D-xylulose 5-phosphate</name>
        <dbReference type="ChEBI" id="CHEBI:57792"/>
    </ligand>
</feature>
<dbReference type="PROSITE" id="PS01306">
    <property type="entry name" value="UPF0054"/>
    <property type="match status" value="1"/>
</dbReference>
<feature type="site" description="Transition state stabilizer" evidence="11">
    <location>
        <position position="300"/>
    </location>
</feature>
<keyword evidence="5 10" id="KW-0479">Metal-binding</keyword>
<evidence type="ECO:0000256" key="8">
    <source>
        <dbReference type="ARBA" id="ARBA00022833"/>
    </source>
</evidence>